<organism evidence="1 2">
    <name type="scientific">Trichormus variabilis N2B</name>
    <dbReference type="NCBI Taxonomy" id="2681315"/>
    <lineage>
        <taxon>Bacteria</taxon>
        <taxon>Bacillati</taxon>
        <taxon>Cyanobacteriota</taxon>
        <taxon>Cyanophyceae</taxon>
        <taxon>Nostocales</taxon>
        <taxon>Nostocaceae</taxon>
        <taxon>Trichormus</taxon>
    </lineage>
</organism>
<sequence>MKNKTLSQSNTNVDLGGKIPSDGNIRCIEQLKHISVKGNQGILKLNPKYKKGFIGCLSFVLLMSSTSEFQAKFQLTVETDVNVVVIITEILNR</sequence>
<evidence type="ECO:0000313" key="2">
    <source>
        <dbReference type="Proteomes" id="UP000570851"/>
    </source>
</evidence>
<dbReference type="EMBL" id="JACKZP010000126">
    <property type="protein sequence ID" value="MBC1304749.1"/>
    <property type="molecule type" value="Genomic_DNA"/>
</dbReference>
<evidence type="ECO:0000313" key="1">
    <source>
        <dbReference type="EMBL" id="MBC1304749.1"/>
    </source>
</evidence>
<accession>A0ABR6SES7</accession>
<dbReference type="Proteomes" id="UP000570851">
    <property type="component" value="Unassembled WGS sequence"/>
</dbReference>
<dbReference type="GeneID" id="58722944"/>
<name>A0ABR6SES7_ANAVA</name>
<comment type="caution">
    <text evidence="1">The sequence shown here is derived from an EMBL/GenBank/DDBJ whole genome shotgun (WGS) entry which is preliminary data.</text>
</comment>
<protein>
    <submittedName>
        <fullName evidence="1">Uncharacterized protein</fullName>
    </submittedName>
</protein>
<proteinExistence type="predicted"/>
<dbReference type="RefSeq" id="WP_041455922.1">
    <property type="nucleotide sequence ID" value="NZ_JACKZP010000126.1"/>
</dbReference>
<gene>
    <name evidence="1" type="ORF">GNE12_22800</name>
</gene>
<keyword evidence="2" id="KW-1185">Reference proteome</keyword>
<reference evidence="1 2" key="1">
    <citation type="submission" date="2019-11" db="EMBL/GenBank/DDBJ databases">
        <title>Comparison of genomes from free-living endosymbiotic cyanobacteria isolated from Azolla.</title>
        <authorList>
            <person name="Thiel T."/>
            <person name="Pratte B."/>
        </authorList>
    </citation>
    <scope>NUCLEOTIDE SEQUENCE [LARGE SCALE GENOMIC DNA]</scope>
    <source>
        <strain evidence="1 2">N2B</strain>
    </source>
</reference>